<feature type="compositionally biased region" description="Polar residues" evidence="1">
    <location>
        <begin position="68"/>
        <end position="89"/>
    </location>
</feature>
<evidence type="ECO:0000256" key="1">
    <source>
        <dbReference type="SAM" id="MobiDB-lite"/>
    </source>
</evidence>
<dbReference type="AlphaFoldDB" id="A0A5C2RW02"/>
<keyword evidence="3" id="KW-1185">Reference proteome</keyword>
<feature type="region of interest" description="Disordered" evidence="1">
    <location>
        <begin position="1"/>
        <end position="99"/>
    </location>
</feature>
<feature type="compositionally biased region" description="Low complexity" evidence="1">
    <location>
        <begin position="17"/>
        <end position="27"/>
    </location>
</feature>
<organism evidence="2 3">
    <name type="scientific">Lentinus tigrinus ALCF2SS1-6</name>
    <dbReference type="NCBI Taxonomy" id="1328759"/>
    <lineage>
        <taxon>Eukaryota</taxon>
        <taxon>Fungi</taxon>
        <taxon>Dikarya</taxon>
        <taxon>Basidiomycota</taxon>
        <taxon>Agaricomycotina</taxon>
        <taxon>Agaricomycetes</taxon>
        <taxon>Polyporales</taxon>
        <taxon>Polyporaceae</taxon>
        <taxon>Lentinus</taxon>
    </lineage>
</organism>
<dbReference type="EMBL" id="ML122297">
    <property type="protein sequence ID" value="RPD55259.1"/>
    <property type="molecule type" value="Genomic_DNA"/>
</dbReference>
<evidence type="ECO:0000313" key="3">
    <source>
        <dbReference type="Proteomes" id="UP000313359"/>
    </source>
</evidence>
<accession>A0A5C2RW02</accession>
<gene>
    <name evidence="2" type="ORF">L227DRAFT_615540</name>
</gene>
<evidence type="ECO:0000313" key="2">
    <source>
        <dbReference type="EMBL" id="RPD55259.1"/>
    </source>
</evidence>
<dbReference type="Proteomes" id="UP000313359">
    <property type="component" value="Unassembled WGS sequence"/>
</dbReference>
<reference evidence="2" key="1">
    <citation type="journal article" date="2018" name="Genome Biol. Evol.">
        <title>Genomics and development of Lentinus tigrinus, a white-rot wood-decaying mushroom with dimorphic fruiting bodies.</title>
        <authorList>
            <person name="Wu B."/>
            <person name="Xu Z."/>
            <person name="Knudson A."/>
            <person name="Carlson A."/>
            <person name="Chen N."/>
            <person name="Kovaka S."/>
            <person name="LaButti K."/>
            <person name="Lipzen A."/>
            <person name="Pennachio C."/>
            <person name="Riley R."/>
            <person name="Schakwitz W."/>
            <person name="Umezawa K."/>
            <person name="Ohm R.A."/>
            <person name="Grigoriev I.V."/>
            <person name="Nagy L.G."/>
            <person name="Gibbons J."/>
            <person name="Hibbett D."/>
        </authorList>
    </citation>
    <scope>NUCLEOTIDE SEQUENCE [LARGE SCALE GENOMIC DNA]</scope>
    <source>
        <strain evidence="2">ALCF2SS1-6</strain>
    </source>
</reference>
<dbReference type="STRING" id="1328759.A0A5C2RW02"/>
<protein>
    <submittedName>
        <fullName evidence="2">Uncharacterized protein</fullName>
    </submittedName>
</protein>
<proteinExistence type="predicted"/>
<dbReference type="OrthoDB" id="5569911at2759"/>
<name>A0A5C2RW02_9APHY</name>
<sequence>MATPLGVSLDPHRFVRRTTATTRSAPPTASPPPNGASLEDSPKTTAALFFRKDQQRPPPSSKLDEDTGNSCFQSSRDSVESGRTSTQPSSPLPGPSFLMSERASEAIVDSRGVETLSAEEVEELKKVRK</sequence>